<organism evidence="1 2">
    <name type="scientific">Iningainema tapete BLCC-T55</name>
    <dbReference type="NCBI Taxonomy" id="2748662"/>
    <lineage>
        <taxon>Bacteria</taxon>
        <taxon>Bacillati</taxon>
        <taxon>Cyanobacteriota</taxon>
        <taxon>Cyanophyceae</taxon>
        <taxon>Nostocales</taxon>
        <taxon>Scytonemataceae</taxon>
        <taxon>Iningainema tapete</taxon>
    </lineage>
</organism>
<accession>A0A8J6XR37</accession>
<gene>
    <name evidence="1" type="ORF">ICL16_39750</name>
</gene>
<keyword evidence="2" id="KW-1185">Reference proteome</keyword>
<dbReference type="RefSeq" id="WP_190837226.1">
    <property type="nucleotide sequence ID" value="NZ_CAWPPI010000119.1"/>
</dbReference>
<comment type="caution">
    <text evidence="1">The sequence shown here is derived from an EMBL/GenBank/DDBJ whole genome shotgun (WGS) entry which is preliminary data.</text>
</comment>
<reference evidence="1" key="1">
    <citation type="submission" date="2020-09" db="EMBL/GenBank/DDBJ databases">
        <title>Iningainema tapete sp. nov. (Scytonemataceae, Cyanobacteria) from greenhouses in central Florida (USA) produces two types of nodularin with biosynthetic potential for microcystin-LR and anabaenopeptins.</title>
        <authorList>
            <person name="Berthold D.E."/>
            <person name="Lefler F.W."/>
            <person name="Huang I.-S."/>
            <person name="Abdulla H."/>
            <person name="Zimba P.V."/>
            <person name="Laughinghouse H.D. IV."/>
        </authorList>
    </citation>
    <scope>NUCLEOTIDE SEQUENCE</scope>
    <source>
        <strain evidence="1">BLCCT55</strain>
    </source>
</reference>
<sequence>MTEQIVPEELQTHSLKIADIVSYLHQNGWQAVRHPNPRLLVFQGAADDEGNPIQLVLPSHNTFEDSDRLLTKAVNLLAVIEDKSPQAIIDLITQTHATTAGT</sequence>
<name>A0A8J6XR37_9CYAN</name>
<evidence type="ECO:0000313" key="2">
    <source>
        <dbReference type="Proteomes" id="UP000629098"/>
    </source>
</evidence>
<proteinExistence type="predicted"/>
<dbReference type="AlphaFoldDB" id="A0A8J6XR37"/>
<evidence type="ECO:0000313" key="1">
    <source>
        <dbReference type="EMBL" id="MBD2778017.1"/>
    </source>
</evidence>
<protein>
    <submittedName>
        <fullName evidence="1">Uncharacterized protein</fullName>
    </submittedName>
</protein>
<dbReference type="Proteomes" id="UP000629098">
    <property type="component" value="Unassembled WGS sequence"/>
</dbReference>
<dbReference type="EMBL" id="JACXAE010000119">
    <property type="protein sequence ID" value="MBD2778017.1"/>
    <property type="molecule type" value="Genomic_DNA"/>
</dbReference>